<evidence type="ECO:0000313" key="1">
    <source>
        <dbReference type="EnsemblPlants" id="OPUNC11G11390.2"/>
    </source>
</evidence>
<dbReference type="Proteomes" id="UP000026962">
    <property type="component" value="Chromosome 11"/>
</dbReference>
<organism evidence="1">
    <name type="scientific">Oryza punctata</name>
    <name type="common">Red rice</name>
    <dbReference type="NCBI Taxonomy" id="4537"/>
    <lineage>
        <taxon>Eukaryota</taxon>
        <taxon>Viridiplantae</taxon>
        <taxon>Streptophyta</taxon>
        <taxon>Embryophyta</taxon>
        <taxon>Tracheophyta</taxon>
        <taxon>Spermatophyta</taxon>
        <taxon>Magnoliopsida</taxon>
        <taxon>Liliopsida</taxon>
        <taxon>Poales</taxon>
        <taxon>Poaceae</taxon>
        <taxon>BOP clade</taxon>
        <taxon>Oryzoideae</taxon>
        <taxon>Oryzeae</taxon>
        <taxon>Oryzinae</taxon>
        <taxon>Oryza</taxon>
    </lineage>
</organism>
<reference evidence="1" key="1">
    <citation type="submission" date="2015-04" db="UniProtKB">
        <authorList>
            <consortium name="EnsemblPlants"/>
        </authorList>
    </citation>
    <scope>IDENTIFICATION</scope>
</reference>
<dbReference type="EnsemblPlants" id="OPUNC11G11390.2">
    <property type="protein sequence ID" value="OPUNC11G11390.2"/>
    <property type="gene ID" value="OPUNC11G11390"/>
</dbReference>
<dbReference type="OMA" id="ICARDSH"/>
<dbReference type="HOGENOM" id="CLU_1974151_0_0_1"/>
<dbReference type="Gramene" id="OPUNC11G11390.2">
    <property type="protein sequence ID" value="OPUNC11G11390.2"/>
    <property type="gene ID" value="OPUNC11G11390"/>
</dbReference>
<protein>
    <submittedName>
        <fullName evidence="1">Uncharacterized protein</fullName>
    </submittedName>
</protein>
<accession>A0A0E0MFG2</accession>
<evidence type="ECO:0000313" key="2">
    <source>
        <dbReference type="Proteomes" id="UP000026962"/>
    </source>
</evidence>
<proteinExistence type="predicted"/>
<reference evidence="1" key="2">
    <citation type="submission" date="2018-05" db="EMBL/GenBank/DDBJ databases">
        <title>OpunRS2 (Oryza punctata Reference Sequence Version 2).</title>
        <authorList>
            <person name="Zhang J."/>
            <person name="Kudrna D."/>
            <person name="Lee S."/>
            <person name="Talag J."/>
            <person name="Welchert J."/>
            <person name="Wing R.A."/>
        </authorList>
    </citation>
    <scope>NUCLEOTIDE SEQUENCE [LARGE SCALE GENOMIC DNA]</scope>
</reference>
<keyword evidence="2" id="KW-1185">Reference proteome</keyword>
<name>A0A0E0MFG2_ORYPU</name>
<sequence length="143" mass="15423">MVAPLTPSSLMMHVRGRMQVVWCLLLLRLVATPLLLHQAIEHLLMELVLLLPKETRIPHLGLAAKARLGMVGLCLLGANGMRAMLVVGPSSTHLCSTRLGMRGEAVLLPRLPLSNSSVLLQLGTIITINMPICPRDSHVSACA</sequence>
<dbReference type="AlphaFoldDB" id="A0A0E0MFG2"/>